<accession>A0A7J4XUE5</accession>
<comment type="caution">
    <text evidence="1">The sequence shown here is derived from an EMBL/GenBank/DDBJ whole genome shotgun (WGS) entry which is preliminary data.</text>
</comment>
<dbReference type="EMBL" id="VWFP01000020">
    <property type="protein sequence ID" value="KAA4623765.1"/>
    <property type="molecule type" value="Genomic_DNA"/>
</dbReference>
<proteinExistence type="predicted"/>
<evidence type="ECO:0008006" key="3">
    <source>
        <dbReference type="Google" id="ProtNLM"/>
    </source>
</evidence>
<protein>
    <recommendedName>
        <fullName evidence="3">PIN domain-containing protein</fullName>
    </recommendedName>
</protein>
<reference evidence="1 2" key="1">
    <citation type="journal article" date="2019" name="Nat. Med.">
        <title>A library of human gut bacterial isolates paired with longitudinal multiomics data enables mechanistic microbiome research.</title>
        <authorList>
            <person name="Poyet M."/>
            <person name="Groussin M."/>
            <person name="Gibbons S.M."/>
            <person name="Avila-Pacheco J."/>
            <person name="Jiang X."/>
            <person name="Kearney S.M."/>
            <person name="Perrotta A.R."/>
            <person name="Berdy B."/>
            <person name="Zhao S."/>
            <person name="Lieberman T.D."/>
            <person name="Swanson P.K."/>
            <person name="Smith M."/>
            <person name="Roesemann S."/>
            <person name="Alexander J.E."/>
            <person name="Rich S.A."/>
            <person name="Livny J."/>
            <person name="Vlamakis H."/>
            <person name="Clish C."/>
            <person name="Bullock K."/>
            <person name="Deik A."/>
            <person name="Scott J."/>
            <person name="Pierce K.A."/>
            <person name="Xavier R.J."/>
            <person name="Alm E.J."/>
        </authorList>
    </citation>
    <scope>NUCLEOTIDE SEQUENCE [LARGE SCALE GENOMIC DNA]</scope>
    <source>
        <strain evidence="1 2">BIOML-A15</strain>
    </source>
</reference>
<evidence type="ECO:0000313" key="1">
    <source>
        <dbReference type="EMBL" id="KAA4623765.1"/>
    </source>
</evidence>
<dbReference type="Proteomes" id="UP000424805">
    <property type="component" value="Unassembled WGS sequence"/>
</dbReference>
<organism evidence="1 2">
    <name type="scientific">Bacteroides ovatus</name>
    <dbReference type="NCBI Taxonomy" id="28116"/>
    <lineage>
        <taxon>Bacteria</taxon>
        <taxon>Pseudomonadati</taxon>
        <taxon>Bacteroidota</taxon>
        <taxon>Bacteroidia</taxon>
        <taxon>Bacteroidales</taxon>
        <taxon>Bacteroidaceae</taxon>
        <taxon>Bacteroides</taxon>
    </lineage>
</organism>
<gene>
    <name evidence="1" type="ORF">F3B90_18375</name>
</gene>
<dbReference type="RefSeq" id="WP_149965003.1">
    <property type="nucleotide sequence ID" value="NZ_CAKJZI010000002.1"/>
</dbReference>
<dbReference type="AlphaFoldDB" id="A0A7J4XUE5"/>
<name>A0A7J4XUE5_BACOV</name>
<evidence type="ECO:0000313" key="2">
    <source>
        <dbReference type="Proteomes" id="UP000424805"/>
    </source>
</evidence>
<sequence length="174" mass="20031">MQQKKTKIILDADVIIHFVKAEAFSLLPDIFPEYEYVILDVVYNEVSKDHRTKALIDNYTSYFSKITQERFSPTGASLKDYFQLLKTFGHGESACMIYCREHRDVLGSSNLKDIKDYCLQNGITFLTTLDFLYYAFCRKKLSAEECNEFIAKVIASGSKLPEVDITRYKCTVAI</sequence>